<dbReference type="Pfam" id="PF02618">
    <property type="entry name" value="YceG"/>
    <property type="match status" value="1"/>
</dbReference>
<dbReference type="EC" id="4.2.2.29" evidence="7"/>
<dbReference type="EMBL" id="WTVA01000001">
    <property type="protein sequence ID" value="MZR21409.1"/>
    <property type="molecule type" value="Genomic_DNA"/>
</dbReference>
<keyword evidence="3 7" id="KW-1133">Transmembrane helix</keyword>
<comment type="catalytic activity">
    <reaction evidence="7">
        <text>a peptidoglycan chain = a peptidoglycan chain with N-acetyl-1,6-anhydromuramyl-[peptide] at the reducing end + a peptidoglycan chain with N-acetylglucosamine at the non-reducing end.</text>
        <dbReference type="EC" id="4.2.2.29"/>
    </reaction>
</comment>
<dbReference type="GO" id="GO:0008932">
    <property type="term" value="F:lytic endotransglycosylase activity"/>
    <property type="evidence" value="ECO:0007669"/>
    <property type="project" value="UniProtKB-UniRule"/>
</dbReference>
<dbReference type="OrthoDB" id="9814591at2"/>
<keyword evidence="6 7" id="KW-0961">Cell wall biogenesis/degradation</keyword>
<evidence type="ECO:0000256" key="6">
    <source>
        <dbReference type="ARBA" id="ARBA00023316"/>
    </source>
</evidence>
<accession>A0A845MBY9</accession>
<dbReference type="PANTHER" id="PTHR30518">
    <property type="entry name" value="ENDOLYTIC MUREIN TRANSGLYCOSYLASE"/>
    <property type="match status" value="1"/>
</dbReference>
<dbReference type="CDD" id="cd08010">
    <property type="entry name" value="MltG_like"/>
    <property type="match status" value="1"/>
</dbReference>
<dbReference type="Gene3D" id="3.30.1490.480">
    <property type="entry name" value="Endolytic murein transglycosylase"/>
    <property type="match status" value="1"/>
</dbReference>
<dbReference type="GO" id="GO:0005886">
    <property type="term" value="C:plasma membrane"/>
    <property type="evidence" value="ECO:0007669"/>
    <property type="project" value="UniProtKB-UniRule"/>
</dbReference>
<evidence type="ECO:0000313" key="9">
    <source>
        <dbReference type="Proteomes" id="UP000445696"/>
    </source>
</evidence>
<comment type="similarity">
    <text evidence="7">Belongs to the transglycosylase MltG family.</text>
</comment>
<comment type="function">
    <text evidence="7">Functions as a peptidoglycan terminase that cleaves nascent peptidoglycan strands endolytically to terminate their elongation.</text>
</comment>
<keyword evidence="1 7" id="KW-1003">Cell membrane</keyword>
<dbReference type="RefSeq" id="WP_161337807.1">
    <property type="nucleotide sequence ID" value="NZ_JBHSDG010000002.1"/>
</dbReference>
<dbReference type="NCBIfam" id="TIGR00247">
    <property type="entry name" value="endolytic transglycosylase MltG"/>
    <property type="match status" value="1"/>
</dbReference>
<keyword evidence="9" id="KW-1185">Reference proteome</keyword>
<feature type="site" description="Important for catalytic activity" evidence="7">
    <location>
        <position position="204"/>
    </location>
</feature>
<evidence type="ECO:0000256" key="4">
    <source>
        <dbReference type="ARBA" id="ARBA00023136"/>
    </source>
</evidence>
<dbReference type="PANTHER" id="PTHR30518:SF2">
    <property type="entry name" value="ENDOLYTIC MUREIN TRANSGLYCOSYLASE"/>
    <property type="match status" value="1"/>
</dbReference>
<dbReference type="Gene3D" id="3.30.160.60">
    <property type="entry name" value="Classic Zinc Finger"/>
    <property type="match status" value="1"/>
</dbReference>
<keyword evidence="7" id="KW-0997">Cell inner membrane</keyword>
<evidence type="ECO:0000313" key="8">
    <source>
        <dbReference type="EMBL" id="MZR21409.1"/>
    </source>
</evidence>
<evidence type="ECO:0000256" key="1">
    <source>
        <dbReference type="ARBA" id="ARBA00022475"/>
    </source>
</evidence>
<evidence type="ECO:0000256" key="5">
    <source>
        <dbReference type="ARBA" id="ARBA00023239"/>
    </source>
</evidence>
<reference evidence="8 9" key="1">
    <citation type="journal article" date="2014" name="Int. J. Syst. Evol. Microbiol.">
        <title>Sneathiella chungangensis sp. nov., isolated from a marine sand, and emended description of the genus Sneathiella.</title>
        <authorList>
            <person name="Siamphan C."/>
            <person name="Kim H."/>
            <person name="Lee J.S."/>
            <person name="Kim W."/>
        </authorList>
    </citation>
    <scope>NUCLEOTIDE SEQUENCE [LARGE SCALE GENOMIC DNA]</scope>
    <source>
        <strain evidence="8 9">KCTC 32476</strain>
    </source>
</reference>
<evidence type="ECO:0000256" key="3">
    <source>
        <dbReference type="ARBA" id="ARBA00022989"/>
    </source>
</evidence>
<organism evidence="8 9">
    <name type="scientific">Sneathiella chungangensis</name>
    <dbReference type="NCBI Taxonomy" id="1418234"/>
    <lineage>
        <taxon>Bacteria</taxon>
        <taxon>Pseudomonadati</taxon>
        <taxon>Pseudomonadota</taxon>
        <taxon>Alphaproteobacteria</taxon>
        <taxon>Sneathiellales</taxon>
        <taxon>Sneathiellaceae</taxon>
        <taxon>Sneathiella</taxon>
    </lineage>
</organism>
<name>A0A845MBY9_9PROT</name>
<gene>
    <name evidence="7 8" type="primary">mltG</name>
    <name evidence="8" type="ORF">GQF03_03605</name>
</gene>
<dbReference type="AlphaFoldDB" id="A0A845MBY9"/>
<evidence type="ECO:0000256" key="7">
    <source>
        <dbReference type="HAMAP-Rule" id="MF_02065"/>
    </source>
</evidence>
<keyword evidence="5 7" id="KW-0456">Lyase</keyword>
<evidence type="ECO:0000256" key="2">
    <source>
        <dbReference type="ARBA" id="ARBA00022692"/>
    </source>
</evidence>
<dbReference type="Proteomes" id="UP000445696">
    <property type="component" value="Unassembled WGS sequence"/>
</dbReference>
<dbReference type="InterPro" id="IPR003770">
    <property type="entry name" value="MLTG-like"/>
</dbReference>
<keyword evidence="4 7" id="KW-0472">Membrane</keyword>
<sequence length="326" mass="35608">MTKRILYALLVLVLVGAIAVAGTLGYGWHLFKSPGPLKAETVYVVKKGTGLRALADDLKKNDIINNDLAFILGVKLEENASRLQAGEYRVPAAISGIELMRLFVSGKVIERLLTIPEGLQSREIRALVEAAPGLEGEITRDMPEGAFLPESYQYRLGDTRDALVDRMAQAMQGAIAAVTATTPLPEVIKNSEELITLASIVEKETALPEERPLVAGVFLNRLRKGMKLQSDPTVVYGITGGQRDLGRPLSKKDLATPTDYNTYQMTGLPKGPIANPGLESLRAVLQPEETTFLYFVADGTGGHAFSVTLDEHNDNVRKWRKLNQNK</sequence>
<comment type="caution">
    <text evidence="8">The sequence shown here is derived from an EMBL/GenBank/DDBJ whole genome shotgun (WGS) entry which is preliminary data.</text>
</comment>
<keyword evidence="2 7" id="KW-0812">Transmembrane</keyword>
<protein>
    <recommendedName>
        <fullName evidence="7">Endolytic murein transglycosylase</fullName>
        <ecNumber evidence="7">4.2.2.29</ecNumber>
    </recommendedName>
    <alternativeName>
        <fullName evidence="7">Peptidoglycan lytic transglycosylase</fullName>
    </alternativeName>
    <alternativeName>
        <fullName evidence="7">Peptidoglycan polymerization terminase</fullName>
    </alternativeName>
</protein>
<dbReference type="GO" id="GO:0071555">
    <property type="term" value="P:cell wall organization"/>
    <property type="evidence" value="ECO:0007669"/>
    <property type="project" value="UniProtKB-KW"/>
</dbReference>
<dbReference type="GO" id="GO:0009252">
    <property type="term" value="P:peptidoglycan biosynthetic process"/>
    <property type="evidence" value="ECO:0007669"/>
    <property type="project" value="UniProtKB-UniRule"/>
</dbReference>
<dbReference type="HAMAP" id="MF_02065">
    <property type="entry name" value="MltG"/>
    <property type="match status" value="1"/>
</dbReference>
<proteinExistence type="inferred from homology"/>
<dbReference type="FunFam" id="3.30.160.60:FF:000242">
    <property type="entry name" value="Endolytic murein transglycosylase"/>
    <property type="match status" value="1"/>
</dbReference>